<comment type="caution">
    <text evidence="1">The sequence shown here is derived from an EMBL/GenBank/DDBJ whole genome shotgun (WGS) entry which is preliminary data.</text>
</comment>
<dbReference type="AlphaFoldDB" id="A0A7Y9I7Q2"/>
<dbReference type="Proteomes" id="UP000569914">
    <property type="component" value="Unassembled WGS sequence"/>
</dbReference>
<evidence type="ECO:0000313" key="1">
    <source>
        <dbReference type="EMBL" id="NYE71780.1"/>
    </source>
</evidence>
<evidence type="ECO:0000313" key="2">
    <source>
        <dbReference type="Proteomes" id="UP000569914"/>
    </source>
</evidence>
<name>A0A7Y9I7Q2_9ACTN</name>
<evidence type="ECO:0008006" key="3">
    <source>
        <dbReference type="Google" id="ProtNLM"/>
    </source>
</evidence>
<reference evidence="1 2" key="1">
    <citation type="submission" date="2020-07" db="EMBL/GenBank/DDBJ databases">
        <title>Sequencing the genomes of 1000 actinobacteria strains.</title>
        <authorList>
            <person name="Klenk H.-P."/>
        </authorList>
    </citation>
    <scope>NUCLEOTIDE SEQUENCE [LARGE SCALE GENOMIC DNA]</scope>
    <source>
        <strain evidence="1 2">DSM 22083</strain>
    </source>
</reference>
<organism evidence="1 2">
    <name type="scientific">Microlunatus parietis</name>
    <dbReference type="NCBI Taxonomy" id="682979"/>
    <lineage>
        <taxon>Bacteria</taxon>
        <taxon>Bacillati</taxon>
        <taxon>Actinomycetota</taxon>
        <taxon>Actinomycetes</taxon>
        <taxon>Propionibacteriales</taxon>
        <taxon>Propionibacteriaceae</taxon>
        <taxon>Microlunatus</taxon>
    </lineage>
</organism>
<protein>
    <recommendedName>
        <fullName evidence="3">YncE family protein</fullName>
    </recommendedName>
</protein>
<dbReference type="PROSITE" id="PS51257">
    <property type="entry name" value="PROKAR_LIPOPROTEIN"/>
    <property type="match status" value="1"/>
</dbReference>
<sequence length="369" mass="40301">MRRYGIRRRRPLPWIVGVLALTLAAGCGVVPGLPAGGPCPAGWQSAVLWSTEGGWYSQLAYVTGDGRIERQNLPYIGFSTASTAAVEQSGQDAIMAADGSPYFGPRHLITIDTGVCSVTGHGVEESSVWSIETRGQEVYTTNTLNWEGVIRRRDADRAVLAEIALAGVIPTKLLVHGDRLYALGASLEDDRTMMITLDADSLVELDRVVFPEHGSPYAGAIIDDRLYYPETTVNGSEGTHLRVIDLRTGRRSRVDLGSPAPYLMVESGEDLYIGHTFMNPGYRDRSEYRWVSRYDTRTGKVERFDVGGGLDMIAIKDQTLYVLSSPEDQETTTLRAFDLPGVTLRSEVVVPKPTGPGHYYTSAIILAGS</sequence>
<proteinExistence type="predicted"/>
<gene>
    <name evidence="1" type="ORF">BKA15_003109</name>
</gene>
<dbReference type="SUPFAM" id="SSF63825">
    <property type="entry name" value="YWTD domain"/>
    <property type="match status" value="1"/>
</dbReference>
<dbReference type="EMBL" id="JACCBU010000001">
    <property type="protein sequence ID" value="NYE71780.1"/>
    <property type="molecule type" value="Genomic_DNA"/>
</dbReference>
<dbReference type="RefSeq" id="WP_179752157.1">
    <property type="nucleotide sequence ID" value="NZ_JACCBU010000001.1"/>
</dbReference>
<keyword evidence="2" id="KW-1185">Reference proteome</keyword>
<accession>A0A7Y9I7Q2</accession>